<gene>
    <name evidence="2" type="ORF">ASPTUDRAFT_260198</name>
</gene>
<reference evidence="3" key="1">
    <citation type="journal article" date="2017" name="Genome Biol.">
        <title>Comparative genomics reveals high biological diversity and specific adaptations in the industrially and medically important fungal genus Aspergillus.</title>
        <authorList>
            <person name="de Vries R.P."/>
            <person name="Riley R."/>
            <person name="Wiebenga A."/>
            <person name="Aguilar-Osorio G."/>
            <person name="Amillis S."/>
            <person name="Uchima C.A."/>
            <person name="Anderluh G."/>
            <person name="Asadollahi M."/>
            <person name="Askin M."/>
            <person name="Barry K."/>
            <person name="Battaglia E."/>
            <person name="Bayram O."/>
            <person name="Benocci T."/>
            <person name="Braus-Stromeyer S.A."/>
            <person name="Caldana C."/>
            <person name="Canovas D."/>
            <person name="Cerqueira G.C."/>
            <person name="Chen F."/>
            <person name="Chen W."/>
            <person name="Choi C."/>
            <person name="Clum A."/>
            <person name="Dos Santos R.A."/>
            <person name="Damasio A.R."/>
            <person name="Diallinas G."/>
            <person name="Emri T."/>
            <person name="Fekete E."/>
            <person name="Flipphi M."/>
            <person name="Freyberg S."/>
            <person name="Gallo A."/>
            <person name="Gournas C."/>
            <person name="Habgood R."/>
            <person name="Hainaut M."/>
            <person name="Harispe M.L."/>
            <person name="Henrissat B."/>
            <person name="Hilden K.S."/>
            <person name="Hope R."/>
            <person name="Hossain A."/>
            <person name="Karabika E."/>
            <person name="Karaffa L."/>
            <person name="Karanyi Z."/>
            <person name="Krasevec N."/>
            <person name="Kuo A."/>
            <person name="Kusch H."/>
            <person name="LaButti K."/>
            <person name="Lagendijk E.L."/>
            <person name="Lapidus A."/>
            <person name="Levasseur A."/>
            <person name="Lindquist E."/>
            <person name="Lipzen A."/>
            <person name="Logrieco A.F."/>
            <person name="MacCabe A."/>
            <person name="Maekelae M.R."/>
            <person name="Malavazi I."/>
            <person name="Melin P."/>
            <person name="Meyer V."/>
            <person name="Mielnichuk N."/>
            <person name="Miskei M."/>
            <person name="Molnar A.P."/>
            <person name="Mule G."/>
            <person name="Ngan C.Y."/>
            <person name="Orejas M."/>
            <person name="Orosz E."/>
            <person name="Ouedraogo J.P."/>
            <person name="Overkamp K.M."/>
            <person name="Park H.-S."/>
            <person name="Perrone G."/>
            <person name="Piumi F."/>
            <person name="Punt P.J."/>
            <person name="Ram A.F."/>
            <person name="Ramon A."/>
            <person name="Rauscher S."/>
            <person name="Record E."/>
            <person name="Riano-Pachon D.M."/>
            <person name="Robert V."/>
            <person name="Roehrig J."/>
            <person name="Ruller R."/>
            <person name="Salamov A."/>
            <person name="Salih N.S."/>
            <person name="Samson R.A."/>
            <person name="Sandor E."/>
            <person name="Sanguinetti M."/>
            <person name="Schuetze T."/>
            <person name="Sepcic K."/>
            <person name="Shelest E."/>
            <person name="Sherlock G."/>
            <person name="Sophianopoulou V."/>
            <person name="Squina F.M."/>
            <person name="Sun H."/>
            <person name="Susca A."/>
            <person name="Todd R.B."/>
            <person name="Tsang A."/>
            <person name="Unkles S.E."/>
            <person name="van de Wiele N."/>
            <person name="van Rossen-Uffink D."/>
            <person name="Oliveira J.V."/>
            <person name="Vesth T.C."/>
            <person name="Visser J."/>
            <person name="Yu J.-H."/>
            <person name="Zhou M."/>
            <person name="Andersen M.R."/>
            <person name="Archer D.B."/>
            <person name="Baker S.E."/>
            <person name="Benoit I."/>
            <person name="Brakhage A.A."/>
            <person name="Braus G.H."/>
            <person name="Fischer R."/>
            <person name="Frisvad J.C."/>
            <person name="Goldman G.H."/>
            <person name="Houbraken J."/>
            <person name="Oakley B."/>
            <person name="Pocsi I."/>
            <person name="Scazzocchio C."/>
            <person name="Seiboth B."/>
            <person name="vanKuyk P.A."/>
            <person name="Wortman J."/>
            <person name="Dyer P.S."/>
            <person name="Grigoriev I.V."/>
        </authorList>
    </citation>
    <scope>NUCLEOTIDE SEQUENCE [LARGE SCALE GENOMIC DNA]</scope>
    <source>
        <strain evidence="3">CBS 134.48</strain>
    </source>
</reference>
<accession>A0A1L9NNE9</accession>
<evidence type="ECO:0000256" key="1">
    <source>
        <dbReference type="SAM" id="MobiDB-lite"/>
    </source>
</evidence>
<organism evidence="2 3">
    <name type="scientific">Aspergillus tubingensis (strain CBS 134.48)</name>
    <dbReference type="NCBI Taxonomy" id="767770"/>
    <lineage>
        <taxon>Eukaryota</taxon>
        <taxon>Fungi</taxon>
        <taxon>Dikarya</taxon>
        <taxon>Ascomycota</taxon>
        <taxon>Pezizomycotina</taxon>
        <taxon>Eurotiomycetes</taxon>
        <taxon>Eurotiomycetidae</taxon>
        <taxon>Eurotiales</taxon>
        <taxon>Aspergillaceae</taxon>
        <taxon>Aspergillus</taxon>
        <taxon>Aspergillus subgen. Circumdati</taxon>
    </lineage>
</organism>
<proteinExistence type="predicted"/>
<feature type="compositionally biased region" description="Low complexity" evidence="1">
    <location>
        <begin position="70"/>
        <end position="79"/>
    </location>
</feature>
<name>A0A1L9NNE9_ASPTC</name>
<dbReference type="EMBL" id="KV878176">
    <property type="protein sequence ID" value="OJI90674.1"/>
    <property type="molecule type" value="Genomic_DNA"/>
</dbReference>
<feature type="region of interest" description="Disordered" evidence="1">
    <location>
        <begin position="70"/>
        <end position="92"/>
    </location>
</feature>
<protein>
    <submittedName>
        <fullName evidence="2">Uncharacterized protein</fullName>
    </submittedName>
</protein>
<dbReference type="OrthoDB" id="4510447at2759"/>
<keyword evidence="3" id="KW-1185">Reference proteome</keyword>
<sequence>MPCHLHIGNVGVTHQRGHVGHTTATAVVLSHLSQLGVAHEVVEHVRVAHQVLGHAGEHRVAHDGAEVGHTAAAATSTSEHASKGREIGHTATTTGSTSSIINSISGRLSATLGLLDLALSSLQTPLHGLTTTVALGLDTLLVGLLGTVVISQVETSQSQTAPGLGVLGVNSSGELGILGRLLVLSSRGIGSSPVGEVDGVRGSDSQSLGVEIDSGGVVLAGHGTVTLGLQLVGLGGGSASRGLLAFGRLGRVAGGLVAKLLVDTVDAGQRLATHGILHSSLVGGINLEGIGDTGLGDLDGFGIVGGQGAILQAGTEEVNDGKREALLGLCGSLERGKLGSDHSYRMIGCAKNQSYHCVRYKGVSQRTEMSYHEQSKGVAGGNWMRGLAGCLVCLSPELPCT</sequence>
<evidence type="ECO:0000313" key="2">
    <source>
        <dbReference type="EMBL" id="OJI90674.1"/>
    </source>
</evidence>
<dbReference type="VEuPathDB" id="FungiDB:ASPTUDRAFT_260198"/>
<dbReference type="AlphaFoldDB" id="A0A1L9NNE9"/>
<evidence type="ECO:0000313" key="3">
    <source>
        <dbReference type="Proteomes" id="UP000184304"/>
    </source>
</evidence>
<dbReference type="OMA" id="HVGHTTA"/>
<dbReference type="Proteomes" id="UP000184304">
    <property type="component" value="Unassembled WGS sequence"/>
</dbReference>